<dbReference type="PATRIC" id="fig|997296.3.peg.992"/>
<keyword evidence="10" id="KW-1185">Reference proteome</keyword>
<feature type="region of interest" description="Disordered" evidence="7">
    <location>
        <begin position="505"/>
        <end position="538"/>
    </location>
</feature>
<organism evidence="9 10">
    <name type="scientific">Bacillus methanolicus PB1</name>
    <dbReference type="NCBI Taxonomy" id="997296"/>
    <lineage>
        <taxon>Bacteria</taxon>
        <taxon>Bacillati</taxon>
        <taxon>Bacillota</taxon>
        <taxon>Bacilli</taxon>
        <taxon>Bacillales</taxon>
        <taxon>Bacillaceae</taxon>
        <taxon>Bacillus</taxon>
    </lineage>
</organism>
<dbReference type="AlphaFoldDB" id="I3E6Q8"/>
<evidence type="ECO:0000256" key="2">
    <source>
        <dbReference type="ARBA" id="ARBA00005278"/>
    </source>
</evidence>
<dbReference type="PANTHER" id="PTHR22550">
    <property type="entry name" value="SPORE GERMINATION PROTEIN"/>
    <property type="match status" value="1"/>
</dbReference>
<feature type="compositionally biased region" description="Basic and acidic residues" evidence="7">
    <location>
        <begin position="528"/>
        <end position="538"/>
    </location>
</feature>
<comment type="similarity">
    <text evidence="2 6">Belongs to the GerABKA family.</text>
</comment>
<evidence type="ECO:0000256" key="7">
    <source>
        <dbReference type="SAM" id="MobiDB-lite"/>
    </source>
</evidence>
<gene>
    <name evidence="9" type="ORF">PB1_04565</name>
</gene>
<keyword evidence="3 8" id="KW-0812">Transmembrane</keyword>
<feature type="transmembrane region" description="Helical" evidence="8">
    <location>
        <begin position="273"/>
        <end position="295"/>
    </location>
</feature>
<keyword evidence="5 6" id="KW-0472">Membrane</keyword>
<protein>
    <submittedName>
        <fullName evidence="9">Spore germination protein GerUA</fullName>
    </submittedName>
</protein>
<comment type="caution">
    <text evidence="9">The sequence shown here is derived from an EMBL/GenBank/DDBJ whole genome shotgun (WGS) entry which is preliminary data.</text>
</comment>
<dbReference type="PANTHER" id="PTHR22550:SF5">
    <property type="entry name" value="LEUCINE ZIPPER PROTEIN 4"/>
    <property type="match status" value="1"/>
</dbReference>
<evidence type="ECO:0000256" key="6">
    <source>
        <dbReference type="PIRNR" id="PIRNR005690"/>
    </source>
</evidence>
<reference evidence="9 10" key="1">
    <citation type="journal article" date="2012" name="Appl. Environ. Microbiol.">
        <title>Genome Sequence of Thermotolerant Bacillus methanolicus: Features and Regulation Related to Methylotrophy and Production of L-Lysine and L-Glutamate from Methanol.</title>
        <authorList>
            <person name="Heggeset T.M."/>
            <person name="Krog A."/>
            <person name="Balzer S."/>
            <person name="Wentzel A."/>
            <person name="Ellingsen T.E."/>
            <person name="Brautaset T."/>
        </authorList>
    </citation>
    <scope>NUCLEOTIDE SEQUENCE [LARGE SCALE GENOMIC DNA]</scope>
    <source>
        <strain evidence="9 10">PB1</strain>
    </source>
</reference>
<dbReference type="Pfam" id="PF03323">
    <property type="entry name" value="GerA"/>
    <property type="match status" value="1"/>
</dbReference>
<dbReference type="EMBL" id="AFEU01000001">
    <property type="protein sequence ID" value="EIJ82179.1"/>
    <property type="molecule type" value="Genomic_DNA"/>
</dbReference>
<evidence type="ECO:0000256" key="4">
    <source>
        <dbReference type="ARBA" id="ARBA00022989"/>
    </source>
</evidence>
<dbReference type="InterPro" id="IPR004995">
    <property type="entry name" value="Spore_Ger"/>
</dbReference>
<feature type="transmembrane region" description="Helical" evidence="8">
    <location>
        <begin position="437"/>
        <end position="458"/>
    </location>
</feature>
<sequence length="538" mass="60018">MPSFFKRKKQEKNSQEQSNKRFFDPIDYSLSANLEIIKQKTGNSSDLVIRTLKIGNHSEIRTAIIYVEGIVDTQFINDFIIESMAINRDLQEKLIRKKALEIITEEMVGIGKVKTVSDWDELFLSLMSGETIILVDGINKALSASTKGGEKRAIQDPSTQISVRGSREGFTENIRTNTAMVRRLIKNPDLWLESMTIGKITKTDVAIMYINGIAKDKIVEEVRNRLKRIDIDSILESGYIEQLIEDQTMTTFPTLYHTERPDIVAGNLLEGRIAIFVNGTPFVLLAPAVFIQFFQSVEDYYARFDLSTALRFLRILTFFISLVGPAVYISATTFHQEMIPTQLLVAIAAQREAVPFPAFVEAVIMEVSFEILREAGIRLPKAVGSAVSIVGALVIGQAAVQAGIVSPAMVIVVAITAIANFATPSFAIAISARLIRFLFMISAATFGFYGIIIGIIMMTAHLCSLRSFGVPYMSPIAPFIPANAGDTFVRVPWWALRKRPRLFNDENPVREGKNQRPQPPEKPGMVNRDIEKGDRNES</sequence>
<dbReference type="InterPro" id="IPR050768">
    <property type="entry name" value="UPF0353/GerABKA_families"/>
</dbReference>
<evidence type="ECO:0000256" key="1">
    <source>
        <dbReference type="ARBA" id="ARBA00004141"/>
    </source>
</evidence>
<feature type="transmembrane region" description="Helical" evidence="8">
    <location>
        <begin position="315"/>
        <end position="334"/>
    </location>
</feature>
<dbReference type="GO" id="GO:0009847">
    <property type="term" value="P:spore germination"/>
    <property type="evidence" value="ECO:0007669"/>
    <property type="project" value="UniProtKB-UniRule"/>
</dbReference>
<keyword evidence="4 8" id="KW-1133">Transmembrane helix</keyword>
<feature type="transmembrane region" description="Helical" evidence="8">
    <location>
        <begin position="382"/>
        <end position="402"/>
    </location>
</feature>
<evidence type="ECO:0000313" key="10">
    <source>
        <dbReference type="Proteomes" id="UP000010523"/>
    </source>
</evidence>
<dbReference type="OrthoDB" id="9772630at2"/>
<feature type="transmembrane region" description="Helical" evidence="8">
    <location>
        <begin position="408"/>
        <end position="430"/>
    </location>
</feature>
<evidence type="ECO:0000256" key="5">
    <source>
        <dbReference type="ARBA" id="ARBA00023136"/>
    </source>
</evidence>
<dbReference type="GO" id="GO:0005886">
    <property type="term" value="C:plasma membrane"/>
    <property type="evidence" value="ECO:0007669"/>
    <property type="project" value="UniProtKB-SubCell"/>
</dbReference>
<proteinExistence type="inferred from homology"/>
<feature type="compositionally biased region" description="Basic and acidic residues" evidence="7">
    <location>
        <begin position="505"/>
        <end position="514"/>
    </location>
</feature>
<evidence type="ECO:0000313" key="9">
    <source>
        <dbReference type="EMBL" id="EIJ82179.1"/>
    </source>
</evidence>
<name>I3E6Q8_BACMT</name>
<dbReference type="STRING" id="997296.PB1_04565"/>
<evidence type="ECO:0000256" key="3">
    <source>
        <dbReference type="ARBA" id="ARBA00022692"/>
    </source>
</evidence>
<dbReference type="Proteomes" id="UP000010523">
    <property type="component" value="Unassembled WGS sequence"/>
</dbReference>
<comment type="subcellular location">
    <subcellularLocation>
        <location evidence="6">Cell membrane</location>
    </subcellularLocation>
    <subcellularLocation>
        <location evidence="1">Membrane</location>
        <topology evidence="1">Multi-pass membrane protein</topology>
    </subcellularLocation>
</comment>
<dbReference type="eggNOG" id="COG0697">
    <property type="taxonomic scope" value="Bacteria"/>
</dbReference>
<dbReference type="RefSeq" id="WP_003350981.1">
    <property type="nucleotide sequence ID" value="NZ_AFEU01000001.1"/>
</dbReference>
<dbReference type="PIRSF" id="PIRSF005690">
    <property type="entry name" value="GerBA"/>
    <property type="match status" value="1"/>
</dbReference>
<evidence type="ECO:0000256" key="8">
    <source>
        <dbReference type="SAM" id="Phobius"/>
    </source>
</evidence>
<accession>I3E6Q8</accession>